<evidence type="ECO:0000256" key="4">
    <source>
        <dbReference type="ARBA" id="ARBA00022692"/>
    </source>
</evidence>
<dbReference type="PANTHER" id="PTHR47529:SF1">
    <property type="entry name" value="PERIPLASMIC CHAPERONE PPID"/>
    <property type="match status" value="1"/>
</dbReference>
<dbReference type="SUPFAM" id="SSF109998">
    <property type="entry name" value="Triger factor/SurA peptide-binding domain-like"/>
    <property type="match status" value="1"/>
</dbReference>
<feature type="domain" description="PpiC" evidence="14">
    <location>
        <begin position="188"/>
        <end position="278"/>
    </location>
</feature>
<dbReference type="GO" id="GO:0005886">
    <property type="term" value="C:plasma membrane"/>
    <property type="evidence" value="ECO:0007669"/>
    <property type="project" value="UniProtKB-SubCell"/>
</dbReference>
<feature type="chain" id="PRO_5020915222" description="Periplasmic chaperone PpiD" evidence="13">
    <location>
        <begin position="28"/>
        <end position="603"/>
    </location>
</feature>
<comment type="caution">
    <text evidence="15">The sequence shown here is derived from an EMBL/GenBank/DDBJ whole genome shotgun (WGS) entry which is preliminary data.</text>
</comment>
<name>A0A4S1CEU0_9BACT</name>
<evidence type="ECO:0000256" key="1">
    <source>
        <dbReference type="ARBA" id="ARBA00004382"/>
    </source>
</evidence>
<gene>
    <name evidence="15" type="ORF">E4633_14590</name>
</gene>
<dbReference type="PROSITE" id="PS50198">
    <property type="entry name" value="PPIC_PPIASE_2"/>
    <property type="match status" value="1"/>
</dbReference>
<reference evidence="15 16" key="1">
    <citation type="submission" date="2019-04" db="EMBL/GenBank/DDBJ databases">
        <title>Geobacter oryzae sp. nov., ferric-reducing bacteria isolated from paddy soil.</title>
        <authorList>
            <person name="Xu Z."/>
            <person name="Masuda Y."/>
            <person name="Itoh H."/>
            <person name="Senoo K."/>
        </authorList>
    </citation>
    <scope>NUCLEOTIDE SEQUENCE [LARGE SCALE GENOMIC DNA]</scope>
    <source>
        <strain evidence="15 16">Red111</strain>
    </source>
</reference>
<dbReference type="PANTHER" id="PTHR47529">
    <property type="entry name" value="PEPTIDYL-PROLYL CIS-TRANS ISOMERASE D"/>
    <property type="match status" value="1"/>
</dbReference>
<evidence type="ECO:0000256" key="8">
    <source>
        <dbReference type="ARBA" id="ARBA00038408"/>
    </source>
</evidence>
<comment type="similarity">
    <text evidence="8">Belongs to the PpiD chaperone family.</text>
</comment>
<keyword evidence="11" id="KW-0697">Rotamase</keyword>
<dbReference type="InterPro" id="IPR046357">
    <property type="entry name" value="PPIase_dom_sf"/>
</dbReference>
<dbReference type="EMBL" id="SRSC01000003">
    <property type="protein sequence ID" value="TGU71536.1"/>
    <property type="molecule type" value="Genomic_DNA"/>
</dbReference>
<dbReference type="Proteomes" id="UP000306416">
    <property type="component" value="Unassembled WGS sequence"/>
</dbReference>
<dbReference type="InterPro" id="IPR027304">
    <property type="entry name" value="Trigger_fact/SurA_dom_sf"/>
</dbReference>
<keyword evidence="4" id="KW-0812">Transmembrane</keyword>
<dbReference type="SUPFAM" id="SSF54534">
    <property type="entry name" value="FKBP-like"/>
    <property type="match status" value="1"/>
</dbReference>
<proteinExistence type="inferred from homology"/>
<evidence type="ECO:0000256" key="6">
    <source>
        <dbReference type="ARBA" id="ARBA00023136"/>
    </source>
</evidence>
<dbReference type="Gene3D" id="6.10.140.970">
    <property type="match status" value="1"/>
</dbReference>
<dbReference type="Pfam" id="PF13145">
    <property type="entry name" value="Rotamase_2"/>
    <property type="match status" value="2"/>
</dbReference>
<sequence length="603" mass="66044">MKEGTMNMNAMKLLLITALCAGTPAWAGEAAATAPKAPAAPSAKPRETVQEKGSSEKGKPAPQKEGVTVLLQAPTFSPRFAQTPIALVNDDPILMQEFTDALGSIHEGTGSGADAKAGKKNYQSVLDRLVSARLIMAEGFNMGLDELPEAKKGISDFSASSLGEILKRHQLDGVKPDQKVVDRIYQDLVKEWKIRSVKFDKKDDADKLAEQLKGGGKFDALADKLIDAGKVQGGKEGEWVQPKGLLPQIAQALSRMKDGEVTAVLPVGPAFTLVELQEVRFPKGNDQALEEATQRALELKGNQVLDQYWKDLEKKYVTLHKKVLDKLDFEAPRPGFDKLLKDRRVVADIRGEKPITVGDLAAAIRGKFFHGIGEAIKIKKVNEGKVPALEDMLLARVFKMEALKQGIDRSDEYKNANKKYRDSIVFGMFIDKVVVPEIKVTNGEVEDYYKAHVADYSSPEMIKLKELVFAKGEDAESAAEKLRKGAEFQWLSANAAGQVPAGSEGRLEFGDTPWITKKLAPAVQLALAGAKGGDFRLYTSPEGYSYVLAVQDVIPAKPAPLESARKEIAKKLYGEKVNKSIEEWGEKLRKAYQVKLYLAEPAQ</sequence>
<dbReference type="Gene3D" id="3.10.50.40">
    <property type="match status" value="1"/>
</dbReference>
<evidence type="ECO:0000256" key="13">
    <source>
        <dbReference type="SAM" id="SignalP"/>
    </source>
</evidence>
<feature type="compositionally biased region" description="Basic and acidic residues" evidence="12">
    <location>
        <begin position="44"/>
        <end position="59"/>
    </location>
</feature>
<evidence type="ECO:0000313" key="15">
    <source>
        <dbReference type="EMBL" id="TGU71536.1"/>
    </source>
</evidence>
<keyword evidence="16" id="KW-1185">Reference proteome</keyword>
<accession>A0A4S1CEU0</accession>
<organism evidence="15 16">
    <name type="scientific">Geomonas terrae</name>
    <dbReference type="NCBI Taxonomy" id="2562681"/>
    <lineage>
        <taxon>Bacteria</taxon>
        <taxon>Pseudomonadati</taxon>
        <taxon>Thermodesulfobacteriota</taxon>
        <taxon>Desulfuromonadia</taxon>
        <taxon>Geobacterales</taxon>
        <taxon>Geobacteraceae</taxon>
        <taxon>Geomonas</taxon>
    </lineage>
</organism>
<keyword evidence="2" id="KW-1003">Cell membrane</keyword>
<evidence type="ECO:0000256" key="5">
    <source>
        <dbReference type="ARBA" id="ARBA00022989"/>
    </source>
</evidence>
<dbReference type="AlphaFoldDB" id="A0A4S1CEU0"/>
<evidence type="ECO:0000259" key="14">
    <source>
        <dbReference type="PROSITE" id="PS50198"/>
    </source>
</evidence>
<evidence type="ECO:0000256" key="2">
    <source>
        <dbReference type="ARBA" id="ARBA00022475"/>
    </source>
</evidence>
<feature type="signal peptide" evidence="13">
    <location>
        <begin position="1"/>
        <end position="27"/>
    </location>
</feature>
<comment type="subcellular location">
    <subcellularLocation>
        <location evidence="1">Cell inner membrane</location>
        <topology evidence="1">Single-pass type II membrane protein</topology>
        <orientation evidence="1">Periplasmic side</orientation>
    </subcellularLocation>
</comment>
<keyword evidence="3" id="KW-0997">Cell inner membrane</keyword>
<evidence type="ECO:0000256" key="12">
    <source>
        <dbReference type="SAM" id="MobiDB-lite"/>
    </source>
</evidence>
<dbReference type="InterPro" id="IPR000297">
    <property type="entry name" value="PPIase_PpiC"/>
</dbReference>
<keyword evidence="11 15" id="KW-0413">Isomerase</keyword>
<evidence type="ECO:0000256" key="3">
    <source>
        <dbReference type="ARBA" id="ARBA00022519"/>
    </source>
</evidence>
<evidence type="ECO:0000256" key="11">
    <source>
        <dbReference type="PROSITE-ProRule" id="PRU00278"/>
    </source>
</evidence>
<keyword evidence="5" id="KW-1133">Transmembrane helix</keyword>
<evidence type="ECO:0000313" key="16">
    <source>
        <dbReference type="Proteomes" id="UP000306416"/>
    </source>
</evidence>
<feature type="region of interest" description="Disordered" evidence="12">
    <location>
        <begin position="33"/>
        <end position="64"/>
    </location>
</feature>
<keyword evidence="6" id="KW-0472">Membrane</keyword>
<evidence type="ECO:0000256" key="10">
    <source>
        <dbReference type="ARBA" id="ARBA00042775"/>
    </source>
</evidence>
<evidence type="ECO:0000256" key="7">
    <source>
        <dbReference type="ARBA" id="ARBA00023186"/>
    </source>
</evidence>
<dbReference type="InterPro" id="IPR052029">
    <property type="entry name" value="PpiD_chaperone"/>
</dbReference>
<keyword evidence="7" id="KW-0143">Chaperone</keyword>
<evidence type="ECO:0000256" key="9">
    <source>
        <dbReference type="ARBA" id="ARBA00040743"/>
    </source>
</evidence>
<protein>
    <recommendedName>
        <fullName evidence="9">Periplasmic chaperone PpiD</fullName>
    </recommendedName>
    <alternativeName>
        <fullName evidence="10">Periplasmic folding chaperone</fullName>
    </alternativeName>
</protein>
<feature type="compositionally biased region" description="Low complexity" evidence="12">
    <location>
        <begin position="33"/>
        <end position="43"/>
    </location>
</feature>
<dbReference type="GO" id="GO:0003755">
    <property type="term" value="F:peptidyl-prolyl cis-trans isomerase activity"/>
    <property type="evidence" value="ECO:0007669"/>
    <property type="project" value="UniProtKB-KW"/>
</dbReference>
<keyword evidence="13" id="KW-0732">Signal</keyword>